<proteinExistence type="predicted"/>
<keyword evidence="2" id="KW-0670">Pyruvate</keyword>
<comment type="caution">
    <text evidence="2">The sequence shown here is derived from an EMBL/GenBank/DDBJ whole genome shotgun (WGS) entry which is preliminary data.</text>
</comment>
<protein>
    <submittedName>
        <fullName evidence="2">Pyruvate decarboxylase 1</fullName>
    </submittedName>
</protein>
<sequence length="330" mass="37684">MKPWVDIIRENAIFLGGHKDHVSACLFRMLYCIESSTAYNLAFFFLKRMEKTRNKPKELLPYGMLLTRLFNHVVSVSPKLAFDHYLSHDRAMHPLAPHYKRKTRSDHGKKRPRESNTSSSSSSTTQNHPSLSLPLDATGDENDDESFHSHSYSPSQNIFSSSNVVPRVRQNLPHENHILNTYLSETINIQTKQRDDHQDGLRREHGFKIVVKFVVTKDIDHLRQFLIWGKWAAEIRDPNKGNARNQVRMQTLDEQLRSINVPLKPLRLSVLIQNIQKMLSGDTIVVAETDVGGLLMLHLGYAQATTDERMMSSIGDGNCSRCVDKAVTRA</sequence>
<reference evidence="2" key="1">
    <citation type="journal article" date="2019" name="Sci. Rep.">
        <title>Draft genome of Tanacetum cinerariifolium, the natural source of mosquito coil.</title>
        <authorList>
            <person name="Yamashiro T."/>
            <person name="Shiraishi A."/>
            <person name="Satake H."/>
            <person name="Nakayama K."/>
        </authorList>
    </citation>
    <scope>NUCLEOTIDE SEQUENCE</scope>
</reference>
<dbReference type="EMBL" id="BKCJ010009212">
    <property type="protein sequence ID" value="GEU85935.1"/>
    <property type="molecule type" value="Genomic_DNA"/>
</dbReference>
<evidence type="ECO:0000313" key="2">
    <source>
        <dbReference type="EMBL" id="GEU85935.1"/>
    </source>
</evidence>
<name>A0A6L2NMV3_TANCI</name>
<evidence type="ECO:0000256" key="1">
    <source>
        <dbReference type="SAM" id="MobiDB-lite"/>
    </source>
</evidence>
<organism evidence="2">
    <name type="scientific">Tanacetum cinerariifolium</name>
    <name type="common">Dalmatian daisy</name>
    <name type="synonym">Chrysanthemum cinerariifolium</name>
    <dbReference type="NCBI Taxonomy" id="118510"/>
    <lineage>
        <taxon>Eukaryota</taxon>
        <taxon>Viridiplantae</taxon>
        <taxon>Streptophyta</taxon>
        <taxon>Embryophyta</taxon>
        <taxon>Tracheophyta</taxon>
        <taxon>Spermatophyta</taxon>
        <taxon>Magnoliopsida</taxon>
        <taxon>eudicotyledons</taxon>
        <taxon>Gunneridae</taxon>
        <taxon>Pentapetalae</taxon>
        <taxon>asterids</taxon>
        <taxon>campanulids</taxon>
        <taxon>Asterales</taxon>
        <taxon>Asteraceae</taxon>
        <taxon>Asteroideae</taxon>
        <taxon>Anthemideae</taxon>
        <taxon>Anthemidinae</taxon>
        <taxon>Tanacetum</taxon>
    </lineage>
</organism>
<accession>A0A6L2NMV3</accession>
<feature type="compositionally biased region" description="Low complexity" evidence="1">
    <location>
        <begin position="115"/>
        <end position="125"/>
    </location>
</feature>
<dbReference type="AlphaFoldDB" id="A0A6L2NMV3"/>
<feature type="region of interest" description="Disordered" evidence="1">
    <location>
        <begin position="93"/>
        <end position="159"/>
    </location>
</feature>
<feature type="compositionally biased region" description="Basic residues" evidence="1">
    <location>
        <begin position="98"/>
        <end position="112"/>
    </location>
</feature>
<feature type="compositionally biased region" description="Polar residues" evidence="1">
    <location>
        <begin position="149"/>
        <end position="159"/>
    </location>
</feature>
<gene>
    <name evidence="2" type="ORF">Tci_057913</name>
</gene>